<dbReference type="PROSITE" id="PS50026">
    <property type="entry name" value="EGF_3"/>
    <property type="match status" value="4"/>
</dbReference>
<evidence type="ECO:0000256" key="9">
    <source>
        <dbReference type="ARBA" id="ARBA00022976"/>
    </source>
</evidence>
<dbReference type="SMART" id="SM00282">
    <property type="entry name" value="LamG"/>
    <property type="match status" value="2"/>
</dbReference>
<evidence type="ECO:0000256" key="2">
    <source>
        <dbReference type="ARBA" id="ARBA00022473"/>
    </source>
</evidence>
<reference evidence="18 19" key="1">
    <citation type="submission" date="2023-11" db="EMBL/GenBank/DDBJ databases">
        <title>Halocaridina rubra genome assembly.</title>
        <authorList>
            <person name="Smith C."/>
        </authorList>
    </citation>
    <scope>NUCLEOTIDE SEQUENCE [LARGE SCALE GENOMIC DNA]</scope>
    <source>
        <strain evidence="18">EP-1</strain>
        <tissue evidence="18">Whole</tissue>
    </source>
</reference>
<dbReference type="PROSITE" id="PS00022">
    <property type="entry name" value="EGF_1"/>
    <property type="match status" value="4"/>
</dbReference>
<sequence length="547" mass="58942">MGHKCICPAGFSGGLCENTGEACYPGVCGTGRCVNKPGGFECFCPFGKIGQRCEQDITILEPAFGDDAYIAYPTPRALRRFSVDLNFKPESLNDGILMYCAQKETGEGDFASLAIRNKRLEFRFNTGSGTAILQSDPIHHDEWMEVRANRTDRLGSMMINGGAMQNTESPGSNRGLNLVTPLFIGGVDASRIEISSEVGVTNGFTGCIKEIKLMDQEVRLSEALVDSANVGQCGGSSASVCEQQPCGTRGQCVDDPGTSHGYTCICIEGYGGRDCEIEPGVCSIIQPCRNGGACIGSGDKYSCRCPLGFAGQHCEHVSRVGSSASFSGDSWLEFEQSLLPQDAGATQKVMFEFSTVEPDGLLFWLGQEPGTAGRGQDFISVAIKGGRVEFSYQLGTGPGLVRSPNRVDDGERHTLLVKRTGRQGSIELDGTVHEYGQSPGMLHMLNVKGNIYIGGVPQLQLMTDGAHSIGFQGCIHQLVIGGEKIFNIMNLSVSGINVTPCPSSRRRDDKQASTRFDESYYDNGGRYNRRTVKTTKTITTTRKHIQG</sequence>
<keyword evidence="5" id="KW-0732">Signal</keyword>
<dbReference type="Pfam" id="PF00054">
    <property type="entry name" value="Laminin_G_1"/>
    <property type="match status" value="2"/>
</dbReference>
<dbReference type="Pfam" id="PF00008">
    <property type="entry name" value="EGF"/>
    <property type="match status" value="1"/>
</dbReference>
<dbReference type="PROSITE" id="PS00010">
    <property type="entry name" value="ASX_HYDROXYL"/>
    <property type="match status" value="1"/>
</dbReference>
<evidence type="ECO:0000259" key="16">
    <source>
        <dbReference type="PROSITE" id="PS50025"/>
    </source>
</evidence>
<proteinExistence type="predicted"/>
<dbReference type="InterPro" id="IPR001881">
    <property type="entry name" value="EGF-like_Ca-bd_dom"/>
</dbReference>
<accession>A0AAN8WHM6</accession>
<name>A0AAN8WHM6_HALRR</name>
<keyword evidence="12 13" id="KW-1015">Disulfide bond</keyword>
<dbReference type="CDD" id="cd00054">
    <property type="entry name" value="EGF_CA"/>
    <property type="match status" value="3"/>
</dbReference>
<dbReference type="PANTHER" id="PTHR15036">
    <property type="entry name" value="PIKACHURIN-LIKE PROTEIN"/>
    <property type="match status" value="1"/>
</dbReference>
<organism evidence="18 19">
    <name type="scientific">Halocaridina rubra</name>
    <name type="common">Hawaiian red shrimp</name>
    <dbReference type="NCBI Taxonomy" id="373956"/>
    <lineage>
        <taxon>Eukaryota</taxon>
        <taxon>Metazoa</taxon>
        <taxon>Ecdysozoa</taxon>
        <taxon>Arthropoda</taxon>
        <taxon>Crustacea</taxon>
        <taxon>Multicrustacea</taxon>
        <taxon>Malacostraca</taxon>
        <taxon>Eumalacostraca</taxon>
        <taxon>Eucarida</taxon>
        <taxon>Decapoda</taxon>
        <taxon>Pleocyemata</taxon>
        <taxon>Caridea</taxon>
        <taxon>Atyoidea</taxon>
        <taxon>Atyidae</taxon>
        <taxon>Halocaridina</taxon>
    </lineage>
</organism>
<dbReference type="InterPro" id="IPR009030">
    <property type="entry name" value="Growth_fac_rcpt_cys_sf"/>
</dbReference>
<evidence type="ECO:0000256" key="4">
    <source>
        <dbReference type="ARBA" id="ARBA00022692"/>
    </source>
</evidence>
<feature type="domain" description="EGF-like" evidence="17">
    <location>
        <begin position="1"/>
        <end position="17"/>
    </location>
</feature>
<evidence type="ECO:0000256" key="7">
    <source>
        <dbReference type="ARBA" id="ARBA00022782"/>
    </source>
</evidence>
<dbReference type="Proteomes" id="UP001381693">
    <property type="component" value="Unassembled WGS sequence"/>
</dbReference>
<dbReference type="SUPFAM" id="SSF57184">
    <property type="entry name" value="Growth factor receptor domain"/>
    <property type="match status" value="1"/>
</dbReference>
<dbReference type="AlphaFoldDB" id="A0AAN8WHM6"/>
<feature type="domain" description="EGF-like" evidence="17">
    <location>
        <begin position="278"/>
        <end position="315"/>
    </location>
</feature>
<feature type="disulfide bond" evidence="13">
    <location>
        <begin position="305"/>
        <end position="314"/>
    </location>
</feature>
<dbReference type="PROSITE" id="PS01186">
    <property type="entry name" value="EGF_2"/>
    <property type="match status" value="3"/>
</dbReference>
<dbReference type="GO" id="GO:0016020">
    <property type="term" value="C:membrane"/>
    <property type="evidence" value="ECO:0007669"/>
    <property type="project" value="UniProtKB-SubCell"/>
</dbReference>
<dbReference type="InterPro" id="IPR013320">
    <property type="entry name" value="ConA-like_dom_sf"/>
</dbReference>
<dbReference type="FunFam" id="2.10.25.10:FF:000368">
    <property type="entry name" value="Delta-like 3 (Drosophila), isoform CRA_b"/>
    <property type="match status" value="1"/>
</dbReference>
<dbReference type="GO" id="GO:0005509">
    <property type="term" value="F:calcium ion binding"/>
    <property type="evidence" value="ECO:0007669"/>
    <property type="project" value="InterPro"/>
</dbReference>
<feature type="disulfide bond" evidence="13">
    <location>
        <begin position="7"/>
        <end position="16"/>
    </location>
</feature>
<evidence type="ECO:0000256" key="10">
    <source>
        <dbReference type="ARBA" id="ARBA00022989"/>
    </source>
</evidence>
<feature type="domain" description="EGF-like" evidence="17">
    <location>
        <begin position="237"/>
        <end position="276"/>
    </location>
</feature>
<evidence type="ECO:0000256" key="8">
    <source>
        <dbReference type="ARBA" id="ARBA00022843"/>
    </source>
</evidence>
<keyword evidence="11" id="KW-0472">Membrane</keyword>
<evidence type="ECO:0000256" key="14">
    <source>
        <dbReference type="PROSITE-ProRule" id="PRU00122"/>
    </source>
</evidence>
<evidence type="ECO:0000256" key="15">
    <source>
        <dbReference type="SAM" id="MobiDB-lite"/>
    </source>
</evidence>
<keyword evidence="6" id="KW-0677">Repeat</keyword>
<dbReference type="GO" id="GO:0048513">
    <property type="term" value="P:animal organ development"/>
    <property type="evidence" value="ECO:0007669"/>
    <property type="project" value="UniProtKB-ARBA"/>
</dbReference>
<keyword evidence="19" id="KW-1185">Reference proteome</keyword>
<comment type="caution">
    <text evidence="18">The sequence shown here is derived from an EMBL/GenBank/DDBJ whole genome shotgun (WGS) entry which is preliminary data.</text>
</comment>
<dbReference type="InterPro" id="IPR050372">
    <property type="entry name" value="Neurexin-related_CASP"/>
</dbReference>
<feature type="disulfide bond" evidence="14">
    <location>
        <begin position="474"/>
        <end position="501"/>
    </location>
</feature>
<evidence type="ECO:0000256" key="6">
    <source>
        <dbReference type="ARBA" id="ARBA00022737"/>
    </source>
</evidence>
<dbReference type="InterPro" id="IPR000742">
    <property type="entry name" value="EGF"/>
</dbReference>
<gene>
    <name evidence="18" type="primary">HSPG2_2</name>
    <name evidence="18" type="ORF">SK128_026627</name>
</gene>
<feature type="domain" description="Laminin G" evidence="16">
    <location>
        <begin position="321"/>
        <end position="501"/>
    </location>
</feature>
<evidence type="ECO:0000256" key="1">
    <source>
        <dbReference type="ARBA" id="ARBA00004479"/>
    </source>
</evidence>
<feature type="domain" description="EGF-like" evidence="17">
    <location>
        <begin position="19"/>
        <end position="54"/>
    </location>
</feature>
<dbReference type="Gene3D" id="2.60.120.200">
    <property type="match status" value="2"/>
</dbReference>
<keyword evidence="8" id="KW-0832">Ubl conjugation</keyword>
<dbReference type="CDD" id="cd00110">
    <property type="entry name" value="LamG"/>
    <property type="match status" value="2"/>
</dbReference>
<dbReference type="EMBL" id="JAXCGZ010023457">
    <property type="protein sequence ID" value="KAK7008549.1"/>
    <property type="molecule type" value="Genomic_DNA"/>
</dbReference>
<dbReference type="PANTHER" id="PTHR15036:SF85">
    <property type="entry name" value="SP2353, ISOFORM A"/>
    <property type="match status" value="1"/>
</dbReference>
<protein>
    <submittedName>
        <fullName evidence="18">Basement membrane-specific heparan sulfate proteoglycan core protein</fullName>
    </submittedName>
</protein>
<evidence type="ECO:0000256" key="3">
    <source>
        <dbReference type="ARBA" id="ARBA00022536"/>
    </source>
</evidence>
<keyword evidence="9" id="KW-0914">Notch signaling pathway</keyword>
<evidence type="ECO:0000256" key="13">
    <source>
        <dbReference type="PROSITE-ProRule" id="PRU00076"/>
    </source>
</evidence>
<evidence type="ECO:0000259" key="17">
    <source>
        <dbReference type="PROSITE" id="PS50026"/>
    </source>
</evidence>
<dbReference type="Gene3D" id="2.10.25.10">
    <property type="entry name" value="Laminin"/>
    <property type="match status" value="3"/>
</dbReference>
<feature type="disulfide bond" evidence="13">
    <location>
        <begin position="23"/>
        <end position="33"/>
    </location>
</feature>
<feature type="compositionally biased region" description="Basic and acidic residues" evidence="15">
    <location>
        <begin position="505"/>
        <end position="518"/>
    </location>
</feature>
<keyword evidence="7" id="KW-0221">Differentiation</keyword>
<evidence type="ECO:0000313" key="18">
    <source>
        <dbReference type="EMBL" id="KAK7008549.1"/>
    </source>
</evidence>
<dbReference type="GO" id="GO:0030154">
    <property type="term" value="P:cell differentiation"/>
    <property type="evidence" value="ECO:0007669"/>
    <property type="project" value="UniProtKB-KW"/>
</dbReference>
<dbReference type="PROSITE" id="PS50025">
    <property type="entry name" value="LAM_G_DOMAIN"/>
    <property type="match status" value="2"/>
</dbReference>
<dbReference type="InterPro" id="IPR000152">
    <property type="entry name" value="EGF-type_Asp/Asn_hydroxyl_site"/>
</dbReference>
<dbReference type="SUPFAM" id="SSF49899">
    <property type="entry name" value="Concanavalin A-like lectins/glucanases"/>
    <property type="match status" value="2"/>
</dbReference>
<dbReference type="SMART" id="SM00181">
    <property type="entry name" value="EGF"/>
    <property type="match status" value="3"/>
</dbReference>
<feature type="disulfide bond" evidence="13">
    <location>
        <begin position="44"/>
        <end position="53"/>
    </location>
</feature>
<evidence type="ECO:0000256" key="12">
    <source>
        <dbReference type="ARBA" id="ARBA00023157"/>
    </source>
</evidence>
<keyword evidence="2" id="KW-0217">Developmental protein</keyword>
<evidence type="ECO:0000256" key="5">
    <source>
        <dbReference type="ARBA" id="ARBA00022729"/>
    </source>
</evidence>
<feature type="disulfide bond" evidence="13">
    <location>
        <begin position="266"/>
        <end position="275"/>
    </location>
</feature>
<feature type="region of interest" description="Disordered" evidence="15">
    <location>
        <begin position="501"/>
        <end position="523"/>
    </location>
</feature>
<keyword evidence="4" id="KW-0812">Transmembrane</keyword>
<evidence type="ECO:0000256" key="11">
    <source>
        <dbReference type="ARBA" id="ARBA00023136"/>
    </source>
</evidence>
<comment type="subcellular location">
    <subcellularLocation>
        <location evidence="1">Membrane</location>
        <topology evidence="1">Single-pass type I membrane protein</topology>
    </subcellularLocation>
</comment>
<keyword evidence="10" id="KW-1133">Transmembrane helix</keyword>
<dbReference type="GO" id="GO:0007219">
    <property type="term" value="P:Notch signaling pathway"/>
    <property type="evidence" value="ECO:0007669"/>
    <property type="project" value="UniProtKB-KW"/>
</dbReference>
<evidence type="ECO:0000313" key="19">
    <source>
        <dbReference type="Proteomes" id="UP001381693"/>
    </source>
</evidence>
<dbReference type="InterPro" id="IPR001791">
    <property type="entry name" value="Laminin_G"/>
</dbReference>
<feature type="domain" description="Laminin G" evidence="16">
    <location>
        <begin position="59"/>
        <end position="241"/>
    </location>
</feature>
<keyword evidence="3 13" id="KW-0245">EGF-like domain</keyword>
<dbReference type="SMART" id="SM00179">
    <property type="entry name" value="EGF_CA"/>
    <property type="match status" value="3"/>
</dbReference>
<comment type="caution">
    <text evidence="13">Lacks conserved residue(s) required for the propagation of feature annotation.</text>
</comment>